<accession>A0A1C4ABQ2</accession>
<organism evidence="2 3">
    <name type="scientific">Bacillus cereus</name>
    <dbReference type="NCBI Taxonomy" id="1396"/>
    <lineage>
        <taxon>Bacteria</taxon>
        <taxon>Bacillati</taxon>
        <taxon>Bacillota</taxon>
        <taxon>Bacilli</taxon>
        <taxon>Bacillales</taxon>
        <taxon>Bacillaceae</taxon>
        <taxon>Bacillus</taxon>
        <taxon>Bacillus cereus group</taxon>
    </lineage>
</organism>
<sequence length="202" mass="23405">MEKEQLREVLTKGKQLAGEYEELNRQYNRVKRPILLSGALLVIILIMLEIIVVSIKKIMPMTLILKDLFITNPGQWPMLIGINVIIVLILLFFPIIRQVTNIYVYFIGKCFLINKQKGLKKEISHTLDQFIHSTQLPQLFCETKIIDKFIGYLDIYQADSLKECVKLYKEEERHEQILEGIGDLKKEISAVGDKVSDVSERI</sequence>
<evidence type="ECO:0000313" key="2">
    <source>
        <dbReference type="EMBL" id="OKA33865.1"/>
    </source>
</evidence>
<dbReference type="EMBL" id="MPON01000011">
    <property type="protein sequence ID" value="OKA33865.1"/>
    <property type="molecule type" value="Genomic_DNA"/>
</dbReference>
<protein>
    <submittedName>
        <fullName evidence="2">Uncharacterized protein</fullName>
    </submittedName>
</protein>
<gene>
    <name evidence="2" type="ORF">BJR07_25860</name>
</gene>
<evidence type="ECO:0000256" key="1">
    <source>
        <dbReference type="SAM" id="Phobius"/>
    </source>
</evidence>
<dbReference type="Proteomes" id="UP000186535">
    <property type="component" value="Unassembled WGS sequence"/>
</dbReference>
<evidence type="ECO:0000313" key="3">
    <source>
        <dbReference type="Proteomes" id="UP000186535"/>
    </source>
</evidence>
<comment type="caution">
    <text evidence="2">The sequence shown here is derived from an EMBL/GenBank/DDBJ whole genome shotgun (WGS) entry which is preliminary data.</text>
</comment>
<feature type="transmembrane region" description="Helical" evidence="1">
    <location>
        <begin position="34"/>
        <end position="55"/>
    </location>
</feature>
<keyword evidence="1" id="KW-0812">Transmembrane</keyword>
<proteinExistence type="predicted"/>
<dbReference type="RefSeq" id="WP_073518947.1">
    <property type="nucleotide sequence ID" value="NZ_MPOM01000009.1"/>
</dbReference>
<feature type="transmembrane region" description="Helical" evidence="1">
    <location>
        <begin position="75"/>
        <end position="96"/>
    </location>
</feature>
<dbReference type="AlphaFoldDB" id="A0A1C4ABQ2"/>
<keyword evidence="1" id="KW-0472">Membrane</keyword>
<keyword evidence="1" id="KW-1133">Transmembrane helix</keyword>
<reference evidence="2 3" key="1">
    <citation type="submission" date="2016-11" db="EMBL/GenBank/DDBJ databases">
        <title>Identification of Bacillus cereus isolated from egg-white.</title>
        <authorList>
            <person name="Soni A."/>
            <person name="Oey I."/>
            <person name="Silcock P."/>
            <person name="Bremer P."/>
        </authorList>
    </citation>
    <scope>NUCLEOTIDE SEQUENCE [LARGE SCALE GENOMIC DNA]</scope>
    <source>
        <strain evidence="2 3">NZAS03</strain>
    </source>
</reference>
<name>A0A1C4ABQ2_BACCE</name>